<dbReference type="RefSeq" id="WP_078767920.1">
    <property type="nucleotide sequence ID" value="NZ_FUWW01000003.1"/>
</dbReference>
<keyword evidence="1" id="KW-0472">Membrane</keyword>
<keyword evidence="3" id="KW-1185">Reference proteome</keyword>
<dbReference type="PANTHER" id="PTHR40044:SF1">
    <property type="entry name" value="INTEGRAL MEMBRANE PROTEIN"/>
    <property type="match status" value="1"/>
</dbReference>
<dbReference type="PIRSF" id="PIRSF031501">
    <property type="entry name" value="QueT"/>
    <property type="match status" value="1"/>
</dbReference>
<dbReference type="InterPro" id="IPR010387">
    <property type="entry name" value="QueT"/>
</dbReference>
<accession>A0A1T4KCV6</accession>
<feature type="transmembrane region" description="Helical" evidence="1">
    <location>
        <begin position="110"/>
        <end position="131"/>
    </location>
</feature>
<organism evidence="2 3">
    <name type="scientific">Eubacterium coprostanoligenes</name>
    <dbReference type="NCBI Taxonomy" id="290054"/>
    <lineage>
        <taxon>Bacteria</taxon>
        <taxon>Bacillati</taxon>
        <taxon>Bacillota</taxon>
        <taxon>Clostridia</taxon>
        <taxon>Eubacteriales</taxon>
        <taxon>Eubacteriaceae</taxon>
        <taxon>Eubacterium</taxon>
    </lineage>
</organism>
<keyword evidence="1" id="KW-0812">Transmembrane</keyword>
<name>A0A1T4KCV6_9FIRM</name>
<dbReference type="AlphaFoldDB" id="A0A1T4KCV6"/>
<evidence type="ECO:0000256" key="1">
    <source>
        <dbReference type="SAM" id="Phobius"/>
    </source>
</evidence>
<evidence type="ECO:0000313" key="3">
    <source>
        <dbReference type="Proteomes" id="UP000190657"/>
    </source>
</evidence>
<evidence type="ECO:0000313" key="2">
    <source>
        <dbReference type="EMBL" id="SJZ40163.1"/>
    </source>
</evidence>
<feature type="transmembrane region" description="Helical" evidence="1">
    <location>
        <begin position="137"/>
        <end position="167"/>
    </location>
</feature>
<sequence>MSIKKKNAFIAQTAIIAAMYAALTYAQTIILPGSTTMAVQFRVSEALNVLALFTPAAIPGLTLGCVVSNLASIGQGLPLDMIFGSLATLGSVTCMYFLREVKVGKYPLLAMLMPAIWNGVVIGWEIEYFFIEGKFEFVGFLTQGGCVALGELGVMAVLGTALYFVIIKNNLHKTIIKKPQ</sequence>
<gene>
    <name evidence="2" type="ORF">SAMN02745114_00422</name>
</gene>
<dbReference type="Proteomes" id="UP000190657">
    <property type="component" value="Unassembled WGS sequence"/>
</dbReference>
<proteinExistence type="predicted"/>
<keyword evidence="1" id="KW-1133">Transmembrane helix</keyword>
<protein>
    <submittedName>
        <fullName evidence="2">Uncharacterized membrane protein</fullName>
    </submittedName>
</protein>
<reference evidence="2 3" key="1">
    <citation type="submission" date="2017-02" db="EMBL/GenBank/DDBJ databases">
        <authorList>
            <person name="Peterson S.W."/>
        </authorList>
    </citation>
    <scope>NUCLEOTIDE SEQUENCE [LARGE SCALE GENOMIC DNA]</scope>
    <source>
        <strain evidence="2 3">ATCC 51222</strain>
    </source>
</reference>
<dbReference type="OrthoDB" id="9786793at2"/>
<dbReference type="PANTHER" id="PTHR40044">
    <property type="entry name" value="INTEGRAL MEMBRANE PROTEIN-RELATED"/>
    <property type="match status" value="1"/>
</dbReference>
<dbReference type="EMBL" id="FUWW01000003">
    <property type="protein sequence ID" value="SJZ40163.1"/>
    <property type="molecule type" value="Genomic_DNA"/>
</dbReference>
<dbReference type="Pfam" id="PF06177">
    <property type="entry name" value="QueT"/>
    <property type="match status" value="1"/>
</dbReference>